<dbReference type="OrthoDB" id="2846734at2759"/>
<accession>A0A9P5X616</accession>
<evidence type="ECO:0000313" key="1">
    <source>
        <dbReference type="EMBL" id="KAF9444735.1"/>
    </source>
</evidence>
<name>A0A9P5X616_9AGAR</name>
<dbReference type="EMBL" id="MU151351">
    <property type="protein sequence ID" value="KAF9444735.1"/>
    <property type="molecule type" value="Genomic_DNA"/>
</dbReference>
<dbReference type="AlphaFoldDB" id="A0A9P5X616"/>
<organism evidence="1 2">
    <name type="scientific">Macrolepiota fuliginosa MF-IS2</name>
    <dbReference type="NCBI Taxonomy" id="1400762"/>
    <lineage>
        <taxon>Eukaryota</taxon>
        <taxon>Fungi</taxon>
        <taxon>Dikarya</taxon>
        <taxon>Basidiomycota</taxon>
        <taxon>Agaricomycotina</taxon>
        <taxon>Agaricomycetes</taxon>
        <taxon>Agaricomycetidae</taxon>
        <taxon>Agaricales</taxon>
        <taxon>Agaricineae</taxon>
        <taxon>Agaricaceae</taxon>
        <taxon>Macrolepiota</taxon>
    </lineage>
</organism>
<sequence length="165" mass="18495">MPYYNILKEEAMDIANRSDTAEVNLSGLYTGILTTWFPISRGYLIDPKFIAPGKSEYLVVRKTLALGAHPNPLLIVENRHPKKWNDAGKREVLSDLTEDMEGLLDRTQYGAIYGLGAIGVHWMACKMEKGGPHTPTTLLDWDSDISSDESYDAFKTLAELVYNIN</sequence>
<gene>
    <name evidence="1" type="ORF">P691DRAFT_806932</name>
</gene>
<protein>
    <submittedName>
        <fullName evidence="1">Uncharacterized protein</fullName>
    </submittedName>
</protein>
<comment type="caution">
    <text evidence="1">The sequence shown here is derived from an EMBL/GenBank/DDBJ whole genome shotgun (WGS) entry which is preliminary data.</text>
</comment>
<evidence type="ECO:0000313" key="2">
    <source>
        <dbReference type="Proteomes" id="UP000807342"/>
    </source>
</evidence>
<keyword evidence="2" id="KW-1185">Reference proteome</keyword>
<reference evidence="1" key="1">
    <citation type="submission" date="2020-11" db="EMBL/GenBank/DDBJ databases">
        <authorList>
            <consortium name="DOE Joint Genome Institute"/>
            <person name="Ahrendt S."/>
            <person name="Riley R."/>
            <person name="Andreopoulos W."/>
            <person name="Labutti K."/>
            <person name="Pangilinan J."/>
            <person name="Ruiz-Duenas F.J."/>
            <person name="Barrasa J.M."/>
            <person name="Sanchez-Garcia M."/>
            <person name="Camarero S."/>
            <person name="Miyauchi S."/>
            <person name="Serrano A."/>
            <person name="Linde D."/>
            <person name="Babiker R."/>
            <person name="Drula E."/>
            <person name="Ayuso-Fernandez I."/>
            <person name="Pacheco R."/>
            <person name="Padilla G."/>
            <person name="Ferreira P."/>
            <person name="Barriuso J."/>
            <person name="Kellner H."/>
            <person name="Castanera R."/>
            <person name="Alfaro M."/>
            <person name="Ramirez L."/>
            <person name="Pisabarro A.G."/>
            <person name="Kuo A."/>
            <person name="Tritt A."/>
            <person name="Lipzen A."/>
            <person name="He G."/>
            <person name="Yan M."/>
            <person name="Ng V."/>
            <person name="Cullen D."/>
            <person name="Martin F."/>
            <person name="Rosso M.-N."/>
            <person name="Henrissat B."/>
            <person name="Hibbett D."/>
            <person name="Martinez A.T."/>
            <person name="Grigoriev I.V."/>
        </authorList>
    </citation>
    <scope>NUCLEOTIDE SEQUENCE</scope>
    <source>
        <strain evidence="1">MF-IS2</strain>
    </source>
</reference>
<proteinExistence type="predicted"/>
<dbReference type="Proteomes" id="UP000807342">
    <property type="component" value="Unassembled WGS sequence"/>
</dbReference>